<keyword evidence="3" id="KW-1185">Reference proteome</keyword>
<proteinExistence type="predicted"/>
<dbReference type="Proteomes" id="UP000042527">
    <property type="component" value="Unassembled WGS sequence"/>
</dbReference>
<dbReference type="AlphaFoldDB" id="A0A0B7GTV1"/>
<gene>
    <name evidence="2" type="ORF">TPHV1_270001</name>
</gene>
<reference evidence="3" key="1">
    <citation type="submission" date="2015-01" db="EMBL/GenBank/DDBJ databases">
        <authorList>
            <person name="Manzoor Shahid"/>
            <person name="Zubair Saima"/>
        </authorList>
    </citation>
    <scope>NUCLEOTIDE SEQUENCE [LARGE SCALE GENOMIC DNA]</scope>
    <source>
        <strain evidence="3">V1</strain>
    </source>
</reference>
<evidence type="ECO:0000313" key="3">
    <source>
        <dbReference type="Proteomes" id="UP000042527"/>
    </source>
</evidence>
<evidence type="ECO:0000313" key="2">
    <source>
        <dbReference type="EMBL" id="CEM62044.1"/>
    </source>
</evidence>
<protein>
    <submittedName>
        <fullName evidence="2">Uncharacterized protein</fullName>
    </submittedName>
</protein>
<feature type="transmembrane region" description="Helical" evidence="1">
    <location>
        <begin position="37"/>
        <end position="58"/>
    </location>
</feature>
<name>A0A0B7GTV1_TREPH</name>
<accession>A0A0B7GTV1</accession>
<keyword evidence="1" id="KW-0812">Transmembrane</keyword>
<dbReference type="EMBL" id="CDNC01000020">
    <property type="protein sequence ID" value="CEM62044.1"/>
    <property type="molecule type" value="Genomic_DNA"/>
</dbReference>
<feature type="transmembrane region" description="Helical" evidence="1">
    <location>
        <begin position="12"/>
        <end position="30"/>
    </location>
</feature>
<sequence length="96" mass="11147">MLSFARNKKLWAPLKTYFLVYLFIILVAFYKLSSVKLGFFILVLLLFHFITYMLSHFTSLDSNIGISCMLSSSLLSKMLHELVLSFLHRYLSLSLS</sequence>
<evidence type="ECO:0000256" key="1">
    <source>
        <dbReference type="SAM" id="Phobius"/>
    </source>
</evidence>
<keyword evidence="1" id="KW-1133">Transmembrane helix</keyword>
<organism evidence="2 3">
    <name type="scientific">Treponema phagedenis</name>
    <dbReference type="NCBI Taxonomy" id="162"/>
    <lineage>
        <taxon>Bacteria</taxon>
        <taxon>Pseudomonadati</taxon>
        <taxon>Spirochaetota</taxon>
        <taxon>Spirochaetia</taxon>
        <taxon>Spirochaetales</taxon>
        <taxon>Treponemataceae</taxon>
        <taxon>Treponema</taxon>
    </lineage>
</organism>
<keyword evidence="1" id="KW-0472">Membrane</keyword>